<evidence type="ECO:0000256" key="3">
    <source>
        <dbReference type="ARBA" id="ARBA00022448"/>
    </source>
</evidence>
<dbReference type="Gene3D" id="3.60.15.10">
    <property type="entry name" value="Ribonuclease Z/Hydroxyacylglutathione hydrolase-like"/>
    <property type="match status" value="1"/>
</dbReference>
<evidence type="ECO:0000313" key="8">
    <source>
        <dbReference type="Proteomes" id="UP000632659"/>
    </source>
</evidence>
<dbReference type="Gene3D" id="3.40.50.360">
    <property type="match status" value="1"/>
</dbReference>
<dbReference type="PROSITE" id="PS50902">
    <property type="entry name" value="FLAVODOXIN_LIKE"/>
    <property type="match status" value="1"/>
</dbReference>
<dbReference type="GO" id="GO:0016651">
    <property type="term" value="F:oxidoreductase activity, acting on NAD(P)H"/>
    <property type="evidence" value="ECO:0007669"/>
    <property type="project" value="UniProtKB-ARBA"/>
</dbReference>
<proteinExistence type="inferred from homology"/>
<evidence type="ECO:0000256" key="2">
    <source>
        <dbReference type="ARBA" id="ARBA00007121"/>
    </source>
</evidence>
<dbReference type="OrthoDB" id="9807946at2"/>
<evidence type="ECO:0000256" key="4">
    <source>
        <dbReference type="ARBA" id="ARBA00022982"/>
    </source>
</evidence>
<dbReference type="Pfam" id="PF19583">
    <property type="entry name" value="ODP"/>
    <property type="match status" value="1"/>
</dbReference>
<dbReference type="EMBL" id="JACRTL010000008">
    <property type="protein sequence ID" value="MBC8611866.1"/>
    <property type="molecule type" value="Genomic_DNA"/>
</dbReference>
<dbReference type="SMART" id="SM00849">
    <property type="entry name" value="Lactamase_B"/>
    <property type="match status" value="1"/>
</dbReference>
<comment type="similarity">
    <text evidence="2">In the N-terminal section; belongs to the zinc metallo-hydrolase group 3 family.</text>
</comment>
<dbReference type="InterPro" id="IPR051285">
    <property type="entry name" value="NADH_oxidoreductase_modular"/>
</dbReference>
<dbReference type="InterPro" id="IPR029039">
    <property type="entry name" value="Flavoprotein-like_sf"/>
</dbReference>
<dbReference type="SUPFAM" id="SSF56281">
    <property type="entry name" value="Metallo-hydrolase/oxidoreductase"/>
    <property type="match status" value="1"/>
</dbReference>
<keyword evidence="4" id="KW-0249">Electron transport</keyword>
<dbReference type="GO" id="GO:0046872">
    <property type="term" value="F:metal ion binding"/>
    <property type="evidence" value="ECO:0007669"/>
    <property type="project" value="InterPro"/>
</dbReference>
<evidence type="ECO:0000256" key="5">
    <source>
        <dbReference type="ARBA" id="ARBA00023004"/>
    </source>
</evidence>
<evidence type="ECO:0000256" key="1">
    <source>
        <dbReference type="ARBA" id="ARBA00001962"/>
    </source>
</evidence>
<feature type="domain" description="Flavodoxin-like" evidence="6">
    <location>
        <begin position="257"/>
        <end position="397"/>
    </location>
</feature>
<dbReference type="GO" id="GO:0010181">
    <property type="term" value="F:FMN binding"/>
    <property type="evidence" value="ECO:0007669"/>
    <property type="project" value="InterPro"/>
</dbReference>
<dbReference type="PIRSF" id="PIRSF005243">
    <property type="entry name" value="ROO"/>
    <property type="match status" value="1"/>
</dbReference>
<dbReference type="InterPro" id="IPR016440">
    <property type="entry name" value="Rubredoxin-O_OxRdtase"/>
</dbReference>
<dbReference type="AlphaFoldDB" id="A0A8J6PG30"/>
<dbReference type="Proteomes" id="UP000632659">
    <property type="component" value="Unassembled WGS sequence"/>
</dbReference>
<dbReference type="RefSeq" id="WP_093989802.1">
    <property type="nucleotide sequence ID" value="NZ_FYDD01000004.1"/>
</dbReference>
<dbReference type="InterPro" id="IPR001279">
    <property type="entry name" value="Metallo-B-lactamas"/>
</dbReference>
<dbReference type="InterPro" id="IPR045761">
    <property type="entry name" value="ODP_dom"/>
</dbReference>
<reference evidence="7" key="1">
    <citation type="submission" date="2020-08" db="EMBL/GenBank/DDBJ databases">
        <title>Genome public.</title>
        <authorList>
            <person name="Liu C."/>
            <person name="Sun Q."/>
        </authorList>
    </citation>
    <scope>NUCLEOTIDE SEQUENCE</scope>
    <source>
        <strain evidence="7">NSJ-15</strain>
    </source>
</reference>
<dbReference type="SUPFAM" id="SSF52218">
    <property type="entry name" value="Flavoproteins"/>
    <property type="match status" value="1"/>
</dbReference>
<dbReference type="InterPro" id="IPR036866">
    <property type="entry name" value="RibonucZ/Hydroxyglut_hydro"/>
</dbReference>
<evidence type="ECO:0000259" key="6">
    <source>
        <dbReference type="PROSITE" id="PS50902"/>
    </source>
</evidence>
<gene>
    <name evidence="7" type="ORF">H8702_12265</name>
</gene>
<comment type="cofactor">
    <cofactor evidence="1">
        <name>Fe cation</name>
        <dbReference type="ChEBI" id="CHEBI:24875"/>
    </cofactor>
</comment>
<dbReference type="PANTHER" id="PTHR32145">
    <property type="entry name" value="DIFLAVIN FLAVOPROTEIN A 2-RELATED"/>
    <property type="match status" value="1"/>
</dbReference>
<name>A0A8J6PG30_9FIRM</name>
<keyword evidence="3" id="KW-0813">Transport</keyword>
<accession>A0A8J6PG30</accession>
<dbReference type="PANTHER" id="PTHR32145:SF11">
    <property type="entry name" value="DIFLAVIN FLAVOPROTEIN A 2-RELATED"/>
    <property type="match status" value="1"/>
</dbReference>
<dbReference type="CDD" id="cd07709">
    <property type="entry name" value="flavodiiron_proteins_MBL-fold"/>
    <property type="match status" value="1"/>
</dbReference>
<comment type="caution">
    <text evidence="7">The sequence shown here is derived from an EMBL/GenBank/DDBJ whole genome shotgun (WGS) entry which is preliminary data.</text>
</comment>
<evidence type="ECO:0000313" key="7">
    <source>
        <dbReference type="EMBL" id="MBC8611866.1"/>
    </source>
</evidence>
<dbReference type="GO" id="GO:0009055">
    <property type="term" value="F:electron transfer activity"/>
    <property type="evidence" value="ECO:0007669"/>
    <property type="project" value="InterPro"/>
</dbReference>
<dbReference type="InterPro" id="IPR008254">
    <property type="entry name" value="Flavodoxin/NO_synth"/>
</dbReference>
<dbReference type="Pfam" id="PF00258">
    <property type="entry name" value="Flavodoxin_1"/>
    <property type="match status" value="1"/>
</dbReference>
<keyword evidence="5" id="KW-0408">Iron</keyword>
<protein>
    <submittedName>
        <fullName evidence="7">FprA family A-type flavoprotein</fullName>
    </submittedName>
</protein>
<sequence length="401" mass="44709">MFHKEIAKDVYSVGVLNPNLRVFDIVMSTEFGTSYNAYLVKGSEKTALIETSHKHFLDYLMENIQDVAELSSIDYLVMNHNEPDHSGAIAKLLEVIPNLQIIASQAGALYLKNITNRTDLNLRIVKNGETLDLGGKTLTFLSAPFLHWPDSMFTWLEEDKVLFTCDFLGSHYCEPQAMDSSVAYPEDYETAFRGYYDAIFGPFKPYVLKGLDIMDSLPVEIAAPSHGPVLTKGNLLPAAMEKYREWSTPVKSEQKVIPIFYCTAYGNTEQLADAMAKGINRVFPDAAVETYNIIDHDLATLGGIMNESDAFLIGSPTLNRDAVPPVYMLLAHADAINIQKRPVAVFGSYGWSGEAVANIRTRLQCLKTKLFAEDFRVIFVPSEEDLKRAEEFGAAFAESLK</sequence>
<keyword evidence="8" id="KW-1185">Reference proteome</keyword>
<organism evidence="7 8">
    <name type="scientific">Massiliimalia timonensis</name>
    <dbReference type="NCBI Taxonomy" id="1987501"/>
    <lineage>
        <taxon>Bacteria</taxon>
        <taxon>Bacillati</taxon>
        <taxon>Bacillota</taxon>
        <taxon>Clostridia</taxon>
        <taxon>Eubacteriales</taxon>
        <taxon>Oscillospiraceae</taxon>
        <taxon>Massiliimalia</taxon>
    </lineage>
</organism>